<organism evidence="1 2">
    <name type="scientific">Thauera humireducens</name>
    <dbReference type="NCBI Taxonomy" id="1134435"/>
    <lineage>
        <taxon>Bacteria</taxon>
        <taxon>Pseudomonadati</taxon>
        <taxon>Pseudomonadota</taxon>
        <taxon>Betaproteobacteria</taxon>
        <taxon>Rhodocyclales</taxon>
        <taxon>Zoogloeaceae</taxon>
        <taxon>Thauera</taxon>
    </lineage>
</organism>
<dbReference type="RefSeq" id="WP_048709032.1">
    <property type="nucleotide sequence ID" value="NZ_CP014646.1"/>
</dbReference>
<dbReference type="Proteomes" id="UP000036902">
    <property type="component" value="Chromosome"/>
</dbReference>
<proteinExistence type="predicted"/>
<dbReference type="InterPro" id="IPR010352">
    <property type="entry name" value="DUF945"/>
</dbReference>
<reference evidence="2" key="1">
    <citation type="submission" date="2016-03" db="EMBL/GenBank/DDBJ databases">
        <authorList>
            <person name="Ma C."/>
            <person name="Zhou S."/>
            <person name="Yang G."/>
        </authorList>
    </citation>
    <scope>NUCLEOTIDE SEQUENCE [LARGE SCALE GENOMIC DNA]</scope>
    <source>
        <strain evidence="2">SgZ-1</strain>
    </source>
</reference>
<gene>
    <name evidence="1" type="ORF">AC731_002515</name>
</gene>
<dbReference type="EMBL" id="CP014646">
    <property type="protein sequence ID" value="AMO35914.1"/>
    <property type="molecule type" value="Genomic_DNA"/>
</dbReference>
<dbReference type="AlphaFoldDB" id="A0A140IDT9"/>
<evidence type="ECO:0000313" key="2">
    <source>
        <dbReference type="Proteomes" id="UP000036902"/>
    </source>
</evidence>
<dbReference type="STRING" id="1134435.AC731_002515"/>
<dbReference type="Pfam" id="PF06097">
    <property type="entry name" value="DUF945"/>
    <property type="match status" value="1"/>
</dbReference>
<keyword evidence="2" id="KW-1185">Reference proteome</keyword>
<protein>
    <submittedName>
        <fullName evidence="1">Uncharacterized protein</fullName>
    </submittedName>
</protein>
<dbReference type="KEGG" id="thu:AC731_002515"/>
<sequence>MSRPTKIATALVAIALIYPAATWFSGQRIQAVLDEHYADMKSHPSLKVSERTYERGVFSSTEKVSFEMAMPVAAEDGTVQAGEPLRMTISSRIQHGPVPGFETLAAAMLDSEVVLEGEVGAALRKSLGGKAPLVARTVVKFDGGGHSAMTSPAFELAVPDGTGQALRIGFSGLKADIDFSAGMRSYTMKGTADGLSMEDPDMLIELSGLVFDADQHRLFDDEAWLYAGKQRATVASMKAEAKEEGELGDTRFELELLSYDIDMPGKGEYLDIKALMGTEVLRVADVDYGPAHYDFSIRHLHGRTLMDLYRKLLEISGDPAQLAQQTEDPAALFAPLAGPAMTLLAHDPEFSIDRISFTSPHGTAALSAEVSLKGVQPDELSNPLMLLAKLRASADLSVPQGLLLAFASNEAEDPEEADFAAAQLQQQLELLEAQGYLQRQGDQVKTSAAFSQGQLTVNGRPFNPLAMGGR</sequence>
<evidence type="ECO:0000313" key="1">
    <source>
        <dbReference type="EMBL" id="AMO35914.1"/>
    </source>
</evidence>
<name>A0A140IDT9_9RHOO</name>
<accession>A0A140IDT9</accession>